<evidence type="ECO:0000313" key="2">
    <source>
        <dbReference type="Proteomes" id="UP000770717"/>
    </source>
</evidence>
<dbReference type="EMBL" id="WNTK01000009">
    <property type="protein sequence ID" value="KAG9477869.1"/>
    <property type="molecule type" value="Genomic_DNA"/>
</dbReference>
<comment type="caution">
    <text evidence="1">The sequence shown here is derived from an EMBL/GenBank/DDBJ whole genome shotgun (WGS) entry which is preliminary data.</text>
</comment>
<proteinExistence type="predicted"/>
<dbReference type="AlphaFoldDB" id="A0A8J6F0B0"/>
<name>A0A8J6F0B0_ELECQ</name>
<organism evidence="1 2">
    <name type="scientific">Eleutherodactylus coqui</name>
    <name type="common">Puerto Rican coqui</name>
    <dbReference type="NCBI Taxonomy" id="57060"/>
    <lineage>
        <taxon>Eukaryota</taxon>
        <taxon>Metazoa</taxon>
        <taxon>Chordata</taxon>
        <taxon>Craniata</taxon>
        <taxon>Vertebrata</taxon>
        <taxon>Euteleostomi</taxon>
        <taxon>Amphibia</taxon>
        <taxon>Batrachia</taxon>
        <taxon>Anura</taxon>
        <taxon>Neobatrachia</taxon>
        <taxon>Hyloidea</taxon>
        <taxon>Eleutherodactylidae</taxon>
        <taxon>Eleutherodactylinae</taxon>
        <taxon>Eleutherodactylus</taxon>
        <taxon>Eleutherodactylus</taxon>
    </lineage>
</organism>
<sequence>MKSEKKFLGYIDLLWKWCECSATEITAENLQHFSYVVGSLSAFSPSIICRSVCDTTLFYILLSPLEGVFIIAMTQPFSV</sequence>
<gene>
    <name evidence="1" type="ORF">GDO78_013059</name>
</gene>
<protein>
    <submittedName>
        <fullName evidence="1">Uncharacterized protein</fullName>
    </submittedName>
</protein>
<dbReference type="Proteomes" id="UP000770717">
    <property type="component" value="Unassembled WGS sequence"/>
</dbReference>
<evidence type="ECO:0000313" key="1">
    <source>
        <dbReference type="EMBL" id="KAG9477869.1"/>
    </source>
</evidence>
<reference evidence="1" key="1">
    <citation type="thesis" date="2020" institute="ProQuest LLC" country="789 East Eisenhower Parkway, Ann Arbor, MI, USA">
        <title>Comparative Genomics and Chromosome Evolution.</title>
        <authorList>
            <person name="Mudd A.B."/>
        </authorList>
    </citation>
    <scope>NUCLEOTIDE SEQUENCE</scope>
    <source>
        <strain evidence="1">HN-11 Male</strain>
        <tissue evidence="1">Kidney and liver</tissue>
    </source>
</reference>
<keyword evidence="2" id="KW-1185">Reference proteome</keyword>
<accession>A0A8J6F0B0</accession>